<dbReference type="InterPro" id="IPR025109">
    <property type="entry name" value="DUF4031"/>
</dbReference>
<keyword evidence="3" id="KW-1185">Reference proteome</keyword>
<dbReference type="Pfam" id="PF13223">
    <property type="entry name" value="DUF4031"/>
    <property type="match status" value="1"/>
</dbReference>
<evidence type="ECO:0000313" key="2">
    <source>
        <dbReference type="EMBL" id="MEJ5976279.1"/>
    </source>
</evidence>
<sequence>MFSPDLEELHAMADLIGIQRRWFQNPLTMRVSWPHYDIDQVRRSLAVGFGAIECDKYQTVAMAAIIQGRPEKLLRIRSLASPNRDFAPAAHVPEWLAEQGFPQAWTWSDAD</sequence>
<accession>A0ABU8RU25</accession>
<dbReference type="RefSeq" id="WP_339586196.1">
    <property type="nucleotide sequence ID" value="NZ_JBBHJZ010000001.1"/>
</dbReference>
<comment type="caution">
    <text evidence="2">The sequence shown here is derived from an EMBL/GenBank/DDBJ whole genome shotgun (WGS) entry which is preliminary data.</text>
</comment>
<evidence type="ECO:0000259" key="1">
    <source>
        <dbReference type="Pfam" id="PF13223"/>
    </source>
</evidence>
<proteinExistence type="predicted"/>
<feature type="domain" description="DUF4031" evidence="1">
    <location>
        <begin position="5"/>
        <end position="63"/>
    </location>
</feature>
<evidence type="ECO:0000313" key="3">
    <source>
        <dbReference type="Proteomes" id="UP001361239"/>
    </source>
</evidence>
<organism evidence="2 3">
    <name type="scientific">Novosphingobium anseongense</name>
    <dbReference type="NCBI Taxonomy" id="3133436"/>
    <lineage>
        <taxon>Bacteria</taxon>
        <taxon>Pseudomonadati</taxon>
        <taxon>Pseudomonadota</taxon>
        <taxon>Alphaproteobacteria</taxon>
        <taxon>Sphingomonadales</taxon>
        <taxon>Sphingomonadaceae</taxon>
        <taxon>Novosphingobium</taxon>
    </lineage>
</organism>
<reference evidence="2 3" key="1">
    <citation type="submission" date="2024-03" db="EMBL/GenBank/DDBJ databases">
        <authorList>
            <person name="Jo J.-H."/>
        </authorList>
    </citation>
    <scope>NUCLEOTIDE SEQUENCE [LARGE SCALE GENOMIC DNA]</scope>
    <source>
        <strain evidence="2 3">PS1R-30</strain>
    </source>
</reference>
<gene>
    <name evidence="2" type="ORF">WG901_06515</name>
</gene>
<protein>
    <submittedName>
        <fullName evidence="2">DUF4031 domain-containing protein</fullName>
    </submittedName>
</protein>
<dbReference type="Proteomes" id="UP001361239">
    <property type="component" value="Unassembled WGS sequence"/>
</dbReference>
<name>A0ABU8RU25_9SPHN</name>
<dbReference type="EMBL" id="JBBHJZ010000001">
    <property type="protein sequence ID" value="MEJ5976279.1"/>
    <property type="molecule type" value="Genomic_DNA"/>
</dbReference>